<keyword evidence="1" id="KW-1133">Transmembrane helix</keyword>
<evidence type="ECO:0000313" key="3">
    <source>
        <dbReference type="Proteomes" id="UP000007967"/>
    </source>
</evidence>
<reference evidence="2 3" key="2">
    <citation type="journal article" date="2010" name="Stand. Genomic Sci.">
        <title>Complete genome sequence of Kribbella flavida type strain (IFO 14399).</title>
        <authorList>
            <person name="Pukall R."/>
            <person name="Lapidus A."/>
            <person name="Glavina Del Rio T."/>
            <person name="Copeland A."/>
            <person name="Tice H."/>
            <person name="Cheng J.-F."/>
            <person name="Lucas S."/>
            <person name="Chen F."/>
            <person name="Nolan M."/>
            <person name="LaButti K."/>
            <person name="Pati A."/>
            <person name="Ivanova N."/>
            <person name="Mavrommatis K."/>
            <person name="Mikhailova N."/>
            <person name="Pitluck S."/>
            <person name="Bruce D."/>
            <person name="Goodwin L."/>
            <person name="Land M."/>
            <person name="Hauser L."/>
            <person name="Chang Y.-J."/>
            <person name="Jeffries C.D."/>
            <person name="Chen A."/>
            <person name="Palaniappan K."/>
            <person name="Chain P."/>
            <person name="Rohde M."/>
            <person name="Goeker M."/>
            <person name="Bristow J."/>
            <person name="Eisen J.A."/>
            <person name="Markowitz V."/>
            <person name="Hugenholtz P."/>
            <person name="Kyrpides N.C."/>
            <person name="Klenk H.-P."/>
            <person name="Brettin T."/>
        </authorList>
    </citation>
    <scope>NUCLEOTIDE SEQUENCE [LARGE SCALE GENOMIC DNA]</scope>
    <source>
        <strain evidence="3">DSM 17836 / JCM 10339 / NBRC 14399</strain>
    </source>
</reference>
<dbReference type="OrthoDB" id="3827100at2"/>
<organism evidence="2 3">
    <name type="scientific">Kribbella flavida (strain DSM 17836 / JCM 10339 / NBRC 14399)</name>
    <dbReference type="NCBI Taxonomy" id="479435"/>
    <lineage>
        <taxon>Bacteria</taxon>
        <taxon>Bacillati</taxon>
        <taxon>Actinomycetota</taxon>
        <taxon>Actinomycetes</taxon>
        <taxon>Propionibacteriales</taxon>
        <taxon>Kribbellaceae</taxon>
        <taxon>Kribbella</taxon>
    </lineage>
</organism>
<dbReference type="eggNOG" id="ENOG502ZMEI">
    <property type="taxonomic scope" value="Bacteria"/>
</dbReference>
<proteinExistence type="predicted"/>
<dbReference type="HOGENOM" id="CLU_112403_0_0_11"/>
<name>D2Q430_KRIFD</name>
<dbReference type="STRING" id="479435.Kfla_1241"/>
<keyword evidence="1" id="KW-0812">Transmembrane</keyword>
<gene>
    <name evidence="2" type="ordered locus">Kfla_1241</name>
</gene>
<evidence type="ECO:0000256" key="1">
    <source>
        <dbReference type="SAM" id="Phobius"/>
    </source>
</evidence>
<accession>D2Q430</accession>
<protein>
    <submittedName>
        <fullName evidence="2">Uncharacterized protein</fullName>
    </submittedName>
</protein>
<dbReference type="RefSeq" id="WP_012918900.1">
    <property type="nucleotide sequence ID" value="NC_013729.1"/>
</dbReference>
<keyword evidence="1" id="KW-0472">Membrane</keyword>
<dbReference type="KEGG" id="kfl:Kfla_1241"/>
<keyword evidence="3" id="KW-1185">Reference proteome</keyword>
<dbReference type="EMBL" id="CP001736">
    <property type="protein sequence ID" value="ADB30344.1"/>
    <property type="molecule type" value="Genomic_DNA"/>
</dbReference>
<feature type="transmembrane region" description="Helical" evidence="1">
    <location>
        <begin position="69"/>
        <end position="100"/>
    </location>
</feature>
<dbReference type="Proteomes" id="UP000007967">
    <property type="component" value="Chromosome"/>
</dbReference>
<sequence length="201" mass="21265">MGLLVWRSFATFAGLLGVAAAVMLWTLSSLLGLLLVGGLVTSLVLWCARDGQDDQLGGRRGRFSRSVLHGYLSALAVVAVGGLCSFLGFAGLIVAMIVALTSPPVLRRALALAGRLGLGLGDANEAPRDDVDRVSRMTTAELCRAWTTSSQQLRSGPGTLPVVRLRQLYLDELERRDPVGFNAWLASSASAAGDPSRFLTP</sequence>
<evidence type="ECO:0000313" key="2">
    <source>
        <dbReference type="EMBL" id="ADB30344.1"/>
    </source>
</evidence>
<feature type="transmembrane region" description="Helical" evidence="1">
    <location>
        <begin position="30"/>
        <end position="48"/>
    </location>
</feature>
<dbReference type="AlphaFoldDB" id="D2Q430"/>
<reference evidence="3" key="1">
    <citation type="submission" date="2009-09" db="EMBL/GenBank/DDBJ databases">
        <title>The complete genome of Kribbella flavida DSM 17836.</title>
        <authorList>
            <consortium name="US DOE Joint Genome Institute (JGI-PGF)"/>
            <person name="Lucas S."/>
            <person name="Copeland A."/>
            <person name="Lapidus A."/>
            <person name="Glavina del Rio T."/>
            <person name="Dalin E."/>
            <person name="Tice H."/>
            <person name="Bruce D."/>
            <person name="Goodwin L."/>
            <person name="Pitluck S."/>
            <person name="Kyrpides N."/>
            <person name="Mavromatis K."/>
            <person name="Ivanova N."/>
            <person name="Saunders E."/>
            <person name="Brettin T."/>
            <person name="Detter J.C."/>
            <person name="Han C."/>
            <person name="Larimer F."/>
            <person name="Land M."/>
            <person name="Hauser L."/>
            <person name="Markowitz V."/>
            <person name="Cheng J.-F."/>
            <person name="Hugenholtz P."/>
            <person name="Woyke T."/>
            <person name="Wu D."/>
            <person name="Pukall R."/>
            <person name="Klenk H.-P."/>
            <person name="Eisen J.A."/>
        </authorList>
    </citation>
    <scope>NUCLEOTIDE SEQUENCE [LARGE SCALE GENOMIC DNA]</scope>
    <source>
        <strain evidence="3">DSM 17836 / JCM 10339 / NBRC 14399</strain>
    </source>
</reference>